<dbReference type="GO" id="GO:0008270">
    <property type="term" value="F:zinc ion binding"/>
    <property type="evidence" value="ECO:0007669"/>
    <property type="project" value="UniProtKB-KW"/>
</dbReference>
<dbReference type="SMART" id="SM00575">
    <property type="entry name" value="ZnF_PMZ"/>
    <property type="match status" value="1"/>
</dbReference>
<keyword evidence="3" id="KW-0862">Zinc</keyword>
<dbReference type="Pfam" id="PF04434">
    <property type="entry name" value="SWIM"/>
    <property type="match status" value="1"/>
</dbReference>
<gene>
    <name evidence="6" type="ORF">Ahy_Scaffold6g108250</name>
</gene>
<dbReference type="STRING" id="3818.A0A444WPZ9"/>
<organism evidence="6 7">
    <name type="scientific">Arachis hypogaea</name>
    <name type="common">Peanut</name>
    <dbReference type="NCBI Taxonomy" id="3818"/>
    <lineage>
        <taxon>Eukaryota</taxon>
        <taxon>Viridiplantae</taxon>
        <taxon>Streptophyta</taxon>
        <taxon>Embryophyta</taxon>
        <taxon>Tracheophyta</taxon>
        <taxon>Spermatophyta</taxon>
        <taxon>Magnoliopsida</taxon>
        <taxon>eudicotyledons</taxon>
        <taxon>Gunneridae</taxon>
        <taxon>Pentapetalae</taxon>
        <taxon>rosids</taxon>
        <taxon>fabids</taxon>
        <taxon>Fabales</taxon>
        <taxon>Fabaceae</taxon>
        <taxon>Papilionoideae</taxon>
        <taxon>50 kb inversion clade</taxon>
        <taxon>dalbergioids sensu lato</taxon>
        <taxon>Dalbergieae</taxon>
        <taxon>Pterocarpus clade</taxon>
        <taxon>Arachis</taxon>
    </lineage>
</organism>
<dbReference type="EMBL" id="SDMP01000026">
    <property type="protein sequence ID" value="RYQ79501.1"/>
    <property type="molecule type" value="Genomic_DNA"/>
</dbReference>
<keyword evidence="2 4" id="KW-0863">Zinc-finger</keyword>
<evidence type="ECO:0000256" key="1">
    <source>
        <dbReference type="ARBA" id="ARBA00022723"/>
    </source>
</evidence>
<dbReference type="Proteomes" id="UP000289738">
    <property type="component" value="Unassembled WGS sequence"/>
</dbReference>
<protein>
    <recommendedName>
        <fullName evidence="5">SWIM-type domain-containing protein</fullName>
    </recommendedName>
</protein>
<feature type="domain" description="SWIM-type" evidence="5">
    <location>
        <begin position="151"/>
        <end position="192"/>
    </location>
</feature>
<reference evidence="6 7" key="1">
    <citation type="submission" date="2019-01" db="EMBL/GenBank/DDBJ databases">
        <title>Sequencing of cultivated peanut Arachis hypogaea provides insights into genome evolution and oil improvement.</title>
        <authorList>
            <person name="Chen X."/>
        </authorList>
    </citation>
    <scope>NUCLEOTIDE SEQUENCE [LARGE SCALE GENOMIC DNA]</scope>
    <source>
        <strain evidence="7">cv. Fuhuasheng</strain>
        <tissue evidence="6">Leaves</tissue>
    </source>
</reference>
<keyword evidence="7" id="KW-1185">Reference proteome</keyword>
<evidence type="ECO:0000313" key="7">
    <source>
        <dbReference type="Proteomes" id="UP000289738"/>
    </source>
</evidence>
<evidence type="ECO:0000313" key="6">
    <source>
        <dbReference type="EMBL" id="RYQ79501.1"/>
    </source>
</evidence>
<comment type="caution">
    <text evidence="6">The sequence shown here is derived from an EMBL/GenBank/DDBJ whole genome shotgun (WGS) entry which is preliminary data.</text>
</comment>
<sequence length="214" mass="24973">MLSIAYVVMEAETKNSWKWFLLNLIDDSHIGKDKLLRSTFIFCVRHLYVNFKKKTSGLNLKKRIIGLNQGLKFYPECDAFVNNLCGSFNSAIVESRQKSILTMLEDIQAENKELIEKYKDDILPRNKVKLQKKKINASRWWFLVAARISKFEVIRGRDKFIVDPMKKECTCRKFQTTSLPCPHTDSAINCAKNDIRKYVTSCYTKTVYVAFYTL</sequence>
<keyword evidence="1" id="KW-0479">Metal-binding</keyword>
<evidence type="ECO:0000259" key="5">
    <source>
        <dbReference type="PROSITE" id="PS50966"/>
    </source>
</evidence>
<dbReference type="PROSITE" id="PS50966">
    <property type="entry name" value="ZF_SWIM"/>
    <property type="match status" value="1"/>
</dbReference>
<dbReference type="InterPro" id="IPR007527">
    <property type="entry name" value="Znf_SWIM"/>
</dbReference>
<dbReference type="PANTHER" id="PTHR31973:SF187">
    <property type="entry name" value="MUTATOR TRANSPOSASE MUDRA PROTEIN"/>
    <property type="match status" value="1"/>
</dbReference>
<proteinExistence type="predicted"/>
<evidence type="ECO:0000256" key="3">
    <source>
        <dbReference type="ARBA" id="ARBA00022833"/>
    </source>
</evidence>
<name>A0A444WPZ9_ARAHY</name>
<dbReference type="InterPro" id="IPR006564">
    <property type="entry name" value="Znf_PMZ"/>
</dbReference>
<evidence type="ECO:0000256" key="2">
    <source>
        <dbReference type="ARBA" id="ARBA00022771"/>
    </source>
</evidence>
<accession>A0A444WPZ9</accession>
<evidence type="ECO:0000256" key="4">
    <source>
        <dbReference type="PROSITE-ProRule" id="PRU00325"/>
    </source>
</evidence>
<dbReference type="AlphaFoldDB" id="A0A444WPZ9"/>
<dbReference type="PANTHER" id="PTHR31973">
    <property type="entry name" value="POLYPROTEIN, PUTATIVE-RELATED"/>
    <property type="match status" value="1"/>
</dbReference>